<dbReference type="Proteomes" id="UP000822688">
    <property type="component" value="Chromosome 6"/>
</dbReference>
<sequence>MEKLELSITHLVFLLLQAESLLMCLGLWNEDSSMDNPNGPGCAVSIEATSFLIPC</sequence>
<keyword evidence="3" id="KW-1185">Reference proteome</keyword>
<evidence type="ECO:0000313" key="3">
    <source>
        <dbReference type="Proteomes" id="UP000822688"/>
    </source>
</evidence>
<dbReference type="AlphaFoldDB" id="A0A8T0HAM6"/>
<gene>
    <name evidence="2" type="ORF">KC19_6G050800</name>
</gene>
<dbReference type="EMBL" id="CM026427">
    <property type="protein sequence ID" value="KAG0568906.1"/>
    <property type="molecule type" value="Genomic_DNA"/>
</dbReference>
<comment type="caution">
    <text evidence="2">The sequence shown here is derived from an EMBL/GenBank/DDBJ whole genome shotgun (WGS) entry which is preliminary data.</text>
</comment>
<reference evidence="2 3" key="1">
    <citation type="submission" date="2020-06" db="EMBL/GenBank/DDBJ databases">
        <title>WGS assembly of Ceratodon purpureus strain R40.</title>
        <authorList>
            <person name="Carey S.B."/>
            <person name="Jenkins J."/>
            <person name="Shu S."/>
            <person name="Lovell J.T."/>
            <person name="Sreedasyam A."/>
            <person name="Maumus F."/>
            <person name="Tiley G.P."/>
            <person name="Fernandez-Pozo N."/>
            <person name="Barry K."/>
            <person name="Chen C."/>
            <person name="Wang M."/>
            <person name="Lipzen A."/>
            <person name="Daum C."/>
            <person name="Saski C.A."/>
            <person name="Payton A.C."/>
            <person name="Mcbreen J.C."/>
            <person name="Conrad R.E."/>
            <person name="Kollar L.M."/>
            <person name="Olsson S."/>
            <person name="Huttunen S."/>
            <person name="Landis J.B."/>
            <person name="Wickett N.J."/>
            <person name="Johnson M.G."/>
            <person name="Rensing S.A."/>
            <person name="Grimwood J."/>
            <person name="Schmutz J."/>
            <person name="Mcdaniel S.F."/>
        </authorList>
    </citation>
    <scope>NUCLEOTIDE SEQUENCE [LARGE SCALE GENOMIC DNA]</scope>
    <source>
        <strain evidence="2 3">R40</strain>
    </source>
</reference>
<name>A0A8T0HAM6_CERPU</name>
<protein>
    <submittedName>
        <fullName evidence="2">Uncharacterized protein</fullName>
    </submittedName>
</protein>
<evidence type="ECO:0000256" key="1">
    <source>
        <dbReference type="SAM" id="SignalP"/>
    </source>
</evidence>
<keyword evidence="1" id="KW-0732">Signal</keyword>
<accession>A0A8T0HAM6</accession>
<feature type="signal peptide" evidence="1">
    <location>
        <begin position="1"/>
        <end position="20"/>
    </location>
</feature>
<feature type="chain" id="PRO_5035778608" evidence="1">
    <location>
        <begin position="21"/>
        <end position="55"/>
    </location>
</feature>
<organism evidence="2 3">
    <name type="scientific">Ceratodon purpureus</name>
    <name type="common">Fire moss</name>
    <name type="synonym">Dicranum purpureum</name>
    <dbReference type="NCBI Taxonomy" id="3225"/>
    <lineage>
        <taxon>Eukaryota</taxon>
        <taxon>Viridiplantae</taxon>
        <taxon>Streptophyta</taxon>
        <taxon>Embryophyta</taxon>
        <taxon>Bryophyta</taxon>
        <taxon>Bryophytina</taxon>
        <taxon>Bryopsida</taxon>
        <taxon>Dicranidae</taxon>
        <taxon>Pseudoditrichales</taxon>
        <taxon>Ditrichaceae</taxon>
        <taxon>Ceratodon</taxon>
    </lineage>
</organism>
<evidence type="ECO:0000313" key="2">
    <source>
        <dbReference type="EMBL" id="KAG0568906.1"/>
    </source>
</evidence>
<proteinExistence type="predicted"/>